<dbReference type="PANTHER" id="PTHR35149">
    <property type="entry name" value="SLL5132 PROTEIN"/>
    <property type="match status" value="1"/>
</dbReference>
<dbReference type="InterPro" id="IPR011089">
    <property type="entry name" value="GmrSD_C"/>
</dbReference>
<dbReference type="RefSeq" id="WP_270680409.1">
    <property type="nucleotide sequence ID" value="NZ_JAQFWP010000063.1"/>
</dbReference>
<proteinExistence type="predicted"/>
<accession>A0ABT4TTL8</accession>
<dbReference type="Gene3D" id="1.10.10.10">
    <property type="entry name" value="Winged helix-like DNA-binding domain superfamily/Winged helix DNA-binding domain"/>
    <property type="match status" value="1"/>
</dbReference>
<gene>
    <name evidence="3" type="ORF">O4U47_24970</name>
</gene>
<evidence type="ECO:0000259" key="1">
    <source>
        <dbReference type="Pfam" id="PF03235"/>
    </source>
</evidence>
<evidence type="ECO:0000259" key="2">
    <source>
        <dbReference type="Pfam" id="PF07510"/>
    </source>
</evidence>
<sequence length="838" mass="94064">MKAYETAFQKMVEGTKQFQIPLYQRPYSWGKDELSRLWEDLLEQIENDRAAPAGSATTHFLGSVVMAPGASAASDMTRWLVIDGQQRLTSLTLALAAVRDRLRDLGDGGDEESDAHQNADRIHDTYLVNRYKKRDDKFRLLPTQVDRAVFKAVVDGRPKNGDTDGVEGAHHFFLQKMATYSEDELLEVEAAVGRRLSLVEIQADSGDNVFRIFESLNDTGKGLSQSDLLRNYVFMLLPETGEEVYDEVWSPMQDELGPEHLETLAWLDLVLRGDERAKQSEVYYGQQKRLKEVAERGGEAAVRTELEQLWRLGQLLLRVVEPAHEDDPELRAALARLVAWGNTIYRALALRLLQLRDQDHASTEEVVRALSYVESYLVRRLFAGIQSQGLNRIMMSSPAAVQTGVPVDESVHRYLSLPRHRWPSDRALRSAIATRNFYWTGRAPQRTFVLRRLEESYCGDEPVDFRKAKLSIEHVMPQSLTPHWGEVLAGQADDDETPAELHARLLHTLGNLTLTSQNSRLSNHLFERKQQILDRSALEMNREIADADSWGRPEIERRSERLADRAIALWPAPLPAEEGEEGPELIGEPTRAALAAIPSGGWTSYRDVGQLVGAKAATIASLLRQGAGLPNAHRVLATDGVPATAEAEQALAAEGVAFTGTGAAAPDRRLSAATLATLTGMEVNERVEQEQMFLDQLAAHLSADEAQAVTGLMETWERLGGVLDYRTSSNQAVSCRLFAWERSTSPDIRWPLVTYPQYGNIEVVFQYLRTRPPFDDADLRLELLKRLNQVPGIELPEAALERRPSFPVSALTGESQEIVRETLEWFLGHCREWLAERR</sequence>
<reference evidence="3" key="1">
    <citation type="submission" date="2023-01" db="EMBL/GenBank/DDBJ databases">
        <title>Draft genome sequence of Nocardiopsis sp. LSu2-4 isolated from halophytes.</title>
        <authorList>
            <person name="Duangmal K."/>
            <person name="Chantavorakit T."/>
        </authorList>
    </citation>
    <scope>NUCLEOTIDE SEQUENCE</scope>
    <source>
        <strain evidence="3">LSu2-4</strain>
    </source>
</reference>
<protein>
    <submittedName>
        <fullName evidence="3">DUF262 domain-containing protein</fullName>
    </submittedName>
</protein>
<evidence type="ECO:0000313" key="3">
    <source>
        <dbReference type="EMBL" id="MDA2807786.1"/>
    </source>
</evidence>
<organism evidence="3 4">
    <name type="scientific">Nocardiopsis suaedae</name>
    <dbReference type="NCBI Taxonomy" id="3018444"/>
    <lineage>
        <taxon>Bacteria</taxon>
        <taxon>Bacillati</taxon>
        <taxon>Actinomycetota</taxon>
        <taxon>Actinomycetes</taxon>
        <taxon>Streptosporangiales</taxon>
        <taxon>Nocardiopsidaceae</taxon>
        <taxon>Nocardiopsis</taxon>
    </lineage>
</organism>
<dbReference type="Pfam" id="PF03235">
    <property type="entry name" value="GmrSD_N"/>
    <property type="match status" value="1"/>
</dbReference>
<dbReference type="InterPro" id="IPR036388">
    <property type="entry name" value="WH-like_DNA-bd_sf"/>
</dbReference>
<dbReference type="InterPro" id="IPR004919">
    <property type="entry name" value="GmrSD_N"/>
</dbReference>
<dbReference type="PANTHER" id="PTHR35149:SF2">
    <property type="entry name" value="DUF262 DOMAIN-CONTAINING PROTEIN"/>
    <property type="match status" value="1"/>
</dbReference>
<dbReference type="Proteomes" id="UP001165685">
    <property type="component" value="Unassembled WGS sequence"/>
</dbReference>
<dbReference type="Pfam" id="PF07510">
    <property type="entry name" value="GmrSD_C"/>
    <property type="match status" value="1"/>
</dbReference>
<feature type="domain" description="GmrSD restriction endonucleases N-terminal" evidence="1">
    <location>
        <begin position="10"/>
        <end position="234"/>
    </location>
</feature>
<feature type="domain" description="GmrSD restriction endonucleases C-terminal" evidence="2">
    <location>
        <begin position="422"/>
        <end position="564"/>
    </location>
</feature>
<name>A0ABT4TTL8_9ACTN</name>
<comment type="caution">
    <text evidence="3">The sequence shown here is derived from an EMBL/GenBank/DDBJ whole genome shotgun (WGS) entry which is preliminary data.</text>
</comment>
<dbReference type="EMBL" id="JAQFWP010000063">
    <property type="protein sequence ID" value="MDA2807786.1"/>
    <property type="molecule type" value="Genomic_DNA"/>
</dbReference>
<evidence type="ECO:0000313" key="4">
    <source>
        <dbReference type="Proteomes" id="UP001165685"/>
    </source>
</evidence>
<keyword evidence="4" id="KW-1185">Reference proteome</keyword>